<protein>
    <recommendedName>
        <fullName evidence="3">Las1-domain-containing protein</fullName>
    </recommendedName>
</protein>
<dbReference type="Pfam" id="PF04031">
    <property type="entry name" value="Las1"/>
    <property type="match status" value="1"/>
</dbReference>
<organism evidence="1 2">
    <name type="scientific">Panaeolus cyanescens</name>
    <dbReference type="NCBI Taxonomy" id="181874"/>
    <lineage>
        <taxon>Eukaryota</taxon>
        <taxon>Fungi</taxon>
        <taxon>Dikarya</taxon>
        <taxon>Basidiomycota</taxon>
        <taxon>Agaricomycotina</taxon>
        <taxon>Agaricomycetes</taxon>
        <taxon>Agaricomycetidae</taxon>
        <taxon>Agaricales</taxon>
        <taxon>Agaricineae</taxon>
        <taxon>Galeropsidaceae</taxon>
        <taxon>Panaeolus</taxon>
    </lineage>
</organism>
<gene>
    <name evidence="1" type="ORF">CVT24_004285</name>
</gene>
<name>A0A409VDB8_9AGAR</name>
<dbReference type="GO" id="GO:0090730">
    <property type="term" value="C:Las1 complex"/>
    <property type="evidence" value="ECO:0007669"/>
    <property type="project" value="InterPro"/>
</dbReference>
<dbReference type="STRING" id="181874.A0A409VDB8"/>
<dbReference type="OrthoDB" id="10263222at2759"/>
<dbReference type="InParanoid" id="A0A409VDB8"/>
<dbReference type="GO" id="GO:0030687">
    <property type="term" value="C:preribosome, large subunit precursor"/>
    <property type="evidence" value="ECO:0007669"/>
    <property type="project" value="TreeGrafter"/>
</dbReference>
<sequence length="469" mass="52772">MRLPRRVPWSSLSELDDICSCIYADQDDIAAKKQAINRATWKAITPLPHALDSILSLLVILVQDSEQIPGYNLALRQSYAIAIIRLVNGLVDPLQLGAYARSIASIAQQLNLPPWLVELRHAATHEELPSLDVLREAARQSMAWLLDNYFMPLLNPLPVAPQEAPKMRPLLPVLKTYKQTMRLITRDASLKNQYKPKILSLLKDSERWISECRVTANISMGELGWTAAQRSDSLTSDSDGKETWALEQFCDVLAERGALIPLAKKKRVTSKEGLLPSQASIILWEPLLQHIHNIHLDFPFTLCHRFSRILIQHLCLKTESNTHTSDPSYDEYLASWIIWVTQTWEQIPDLRKEVLVYLIQQLGTEMPSSSAGRALVFRLLDTLAVDVDDLQPAINFLRTAHSSAGSSTKWHSEDLNVMLQRMDSIQVAPELSPESMSQETNNCEGTVVLPTGWSKTSRTWAPCPIGVHA</sequence>
<dbReference type="EMBL" id="NHTK01006113">
    <property type="protein sequence ID" value="PPQ63705.1"/>
    <property type="molecule type" value="Genomic_DNA"/>
</dbReference>
<evidence type="ECO:0008006" key="3">
    <source>
        <dbReference type="Google" id="ProtNLM"/>
    </source>
</evidence>
<dbReference type="GO" id="GO:0004519">
    <property type="term" value="F:endonuclease activity"/>
    <property type="evidence" value="ECO:0007669"/>
    <property type="project" value="InterPro"/>
</dbReference>
<dbReference type="Proteomes" id="UP000284842">
    <property type="component" value="Unassembled WGS sequence"/>
</dbReference>
<dbReference type="InterPro" id="IPR007174">
    <property type="entry name" value="Las1"/>
</dbReference>
<dbReference type="PANTHER" id="PTHR15002">
    <property type="entry name" value="RIBOSOMAL BIOGENESIS PROTEIN LAS1L"/>
    <property type="match status" value="1"/>
</dbReference>
<dbReference type="GO" id="GO:0000470">
    <property type="term" value="P:maturation of LSU-rRNA"/>
    <property type="evidence" value="ECO:0007669"/>
    <property type="project" value="TreeGrafter"/>
</dbReference>
<evidence type="ECO:0000313" key="1">
    <source>
        <dbReference type="EMBL" id="PPQ63705.1"/>
    </source>
</evidence>
<dbReference type="FunCoup" id="A0A409VDB8">
    <property type="interactions" value="6"/>
</dbReference>
<accession>A0A409VDB8</accession>
<dbReference type="GO" id="GO:0000460">
    <property type="term" value="P:maturation of 5.8S rRNA"/>
    <property type="evidence" value="ECO:0007669"/>
    <property type="project" value="TreeGrafter"/>
</dbReference>
<comment type="caution">
    <text evidence="1">The sequence shown here is derived from an EMBL/GenBank/DDBJ whole genome shotgun (WGS) entry which is preliminary data.</text>
</comment>
<keyword evidence="2" id="KW-1185">Reference proteome</keyword>
<evidence type="ECO:0000313" key="2">
    <source>
        <dbReference type="Proteomes" id="UP000284842"/>
    </source>
</evidence>
<dbReference type="PANTHER" id="PTHR15002:SF0">
    <property type="entry name" value="RIBOSOMAL BIOGENESIS PROTEIN LAS1L"/>
    <property type="match status" value="1"/>
</dbReference>
<dbReference type="AlphaFoldDB" id="A0A409VDB8"/>
<reference evidence="1 2" key="1">
    <citation type="journal article" date="2018" name="Evol. Lett.">
        <title>Horizontal gene cluster transfer increased hallucinogenic mushroom diversity.</title>
        <authorList>
            <person name="Reynolds H.T."/>
            <person name="Vijayakumar V."/>
            <person name="Gluck-Thaler E."/>
            <person name="Korotkin H.B."/>
            <person name="Matheny P.B."/>
            <person name="Slot J.C."/>
        </authorList>
    </citation>
    <scope>NUCLEOTIDE SEQUENCE [LARGE SCALE GENOMIC DNA]</scope>
    <source>
        <strain evidence="1 2">2629</strain>
    </source>
</reference>
<proteinExistence type="predicted"/>